<evidence type="ECO:0000313" key="3">
    <source>
        <dbReference type="EMBL" id="KAJ8256520.1"/>
    </source>
</evidence>
<comment type="caution">
    <text evidence="3">The sequence shown here is derived from an EMBL/GenBank/DDBJ whole genome shotgun (WGS) entry which is preliminary data.</text>
</comment>
<keyword evidence="2" id="KW-0732">Signal</keyword>
<feature type="signal peptide" evidence="2">
    <location>
        <begin position="1"/>
        <end position="15"/>
    </location>
</feature>
<organism evidence="3 4">
    <name type="scientific">Conger conger</name>
    <name type="common">Conger eel</name>
    <name type="synonym">Muraena conger</name>
    <dbReference type="NCBI Taxonomy" id="82655"/>
    <lineage>
        <taxon>Eukaryota</taxon>
        <taxon>Metazoa</taxon>
        <taxon>Chordata</taxon>
        <taxon>Craniata</taxon>
        <taxon>Vertebrata</taxon>
        <taxon>Euteleostomi</taxon>
        <taxon>Actinopterygii</taxon>
        <taxon>Neopterygii</taxon>
        <taxon>Teleostei</taxon>
        <taxon>Anguilliformes</taxon>
        <taxon>Congridae</taxon>
        <taxon>Conger</taxon>
    </lineage>
</organism>
<name>A0A9Q1HRQ8_CONCO</name>
<dbReference type="PROSITE" id="PS50096">
    <property type="entry name" value="IQ"/>
    <property type="match status" value="1"/>
</dbReference>
<accession>A0A9Q1HRQ8</accession>
<sequence length="92" mass="10592">MLATMLTAMYLAVRASEQLGLRWVHPEPLPYLLASPTPWQVHCVSQGRRSSRVEENNADGNRSNSAHLNRAATTIQCQYRKHQQRRHKARDQ</sequence>
<dbReference type="Pfam" id="PF00612">
    <property type="entry name" value="IQ"/>
    <property type="match status" value="1"/>
</dbReference>
<evidence type="ECO:0000256" key="2">
    <source>
        <dbReference type="SAM" id="SignalP"/>
    </source>
</evidence>
<gene>
    <name evidence="3" type="ORF">COCON_G00186720</name>
</gene>
<feature type="chain" id="PRO_5040471619" description="Secreted protein" evidence="2">
    <location>
        <begin position="16"/>
        <end position="92"/>
    </location>
</feature>
<dbReference type="Proteomes" id="UP001152803">
    <property type="component" value="Unassembled WGS sequence"/>
</dbReference>
<evidence type="ECO:0000256" key="1">
    <source>
        <dbReference type="SAM" id="MobiDB-lite"/>
    </source>
</evidence>
<keyword evidence="4" id="KW-1185">Reference proteome</keyword>
<feature type="compositionally biased region" description="Basic residues" evidence="1">
    <location>
        <begin position="79"/>
        <end position="92"/>
    </location>
</feature>
<evidence type="ECO:0000313" key="4">
    <source>
        <dbReference type="Proteomes" id="UP001152803"/>
    </source>
</evidence>
<feature type="compositionally biased region" description="Polar residues" evidence="1">
    <location>
        <begin position="58"/>
        <end position="77"/>
    </location>
</feature>
<proteinExistence type="predicted"/>
<reference evidence="3" key="1">
    <citation type="journal article" date="2023" name="Science">
        <title>Genome structures resolve the early diversification of teleost fishes.</title>
        <authorList>
            <person name="Parey E."/>
            <person name="Louis A."/>
            <person name="Montfort J."/>
            <person name="Bouchez O."/>
            <person name="Roques C."/>
            <person name="Iampietro C."/>
            <person name="Lluch J."/>
            <person name="Castinel A."/>
            <person name="Donnadieu C."/>
            <person name="Desvignes T."/>
            <person name="Floi Bucao C."/>
            <person name="Jouanno E."/>
            <person name="Wen M."/>
            <person name="Mejri S."/>
            <person name="Dirks R."/>
            <person name="Jansen H."/>
            <person name="Henkel C."/>
            <person name="Chen W.J."/>
            <person name="Zahm M."/>
            <person name="Cabau C."/>
            <person name="Klopp C."/>
            <person name="Thompson A.W."/>
            <person name="Robinson-Rechavi M."/>
            <person name="Braasch I."/>
            <person name="Lecointre G."/>
            <person name="Bobe J."/>
            <person name="Postlethwait J.H."/>
            <person name="Berthelot C."/>
            <person name="Roest Crollius H."/>
            <person name="Guiguen Y."/>
        </authorList>
    </citation>
    <scope>NUCLEOTIDE SEQUENCE</scope>
    <source>
        <strain evidence="3">Concon-B</strain>
    </source>
</reference>
<dbReference type="InterPro" id="IPR000048">
    <property type="entry name" value="IQ_motif_EF-hand-BS"/>
</dbReference>
<dbReference type="AlphaFoldDB" id="A0A9Q1HRQ8"/>
<dbReference type="OrthoDB" id="9049358at2759"/>
<feature type="region of interest" description="Disordered" evidence="1">
    <location>
        <begin position="45"/>
        <end position="92"/>
    </location>
</feature>
<protein>
    <recommendedName>
        <fullName evidence="5">Secreted protein</fullName>
    </recommendedName>
</protein>
<evidence type="ECO:0008006" key="5">
    <source>
        <dbReference type="Google" id="ProtNLM"/>
    </source>
</evidence>
<dbReference type="EMBL" id="JAFJMO010000014">
    <property type="protein sequence ID" value="KAJ8256520.1"/>
    <property type="molecule type" value="Genomic_DNA"/>
</dbReference>